<sequence length="247" mass="25507">MKSNHLAMMLTALSLSVSPLATHPAGAQQDTQNSGQAQTGGGAQTEQPQSGASGGTGADCSSPDASGACPQAKGGASGNSSTETKSGSGSQDETGGATTTEQKPKSGSSDSSGSATSGSRSKTQSGSAETQSNDQNSSPSKNSSTETNNNTTTKQTSNNTMNVNITVEQRTEIRQVVKEVHVQPVREVSFAVSVGTRIPKKVRLERLPPRIVKIVPEYEGYEFFILADGRIIIVDPSALTIVYIVTA</sequence>
<feature type="compositionally biased region" description="Polar residues" evidence="1">
    <location>
        <begin position="78"/>
        <end position="101"/>
    </location>
</feature>
<evidence type="ECO:0000313" key="4">
    <source>
        <dbReference type="Proteomes" id="UP000326881"/>
    </source>
</evidence>
<proteinExistence type="predicted"/>
<feature type="chain" id="PRO_5024906456" evidence="2">
    <location>
        <begin position="28"/>
        <end position="247"/>
    </location>
</feature>
<feature type="signal peptide" evidence="2">
    <location>
        <begin position="1"/>
        <end position="27"/>
    </location>
</feature>
<organism evidence="3 4">
    <name type="scientific">Rhizobium grahamii</name>
    <dbReference type="NCBI Taxonomy" id="1120045"/>
    <lineage>
        <taxon>Bacteria</taxon>
        <taxon>Pseudomonadati</taxon>
        <taxon>Pseudomonadota</taxon>
        <taxon>Alphaproteobacteria</taxon>
        <taxon>Hyphomicrobiales</taxon>
        <taxon>Rhizobiaceae</taxon>
        <taxon>Rhizobium/Agrobacterium group</taxon>
        <taxon>Rhizobium</taxon>
    </lineage>
</organism>
<feature type="compositionally biased region" description="Low complexity" evidence="1">
    <location>
        <begin position="132"/>
        <end position="162"/>
    </location>
</feature>
<dbReference type="Pfam" id="PF06823">
    <property type="entry name" value="DUF1236"/>
    <property type="match status" value="1"/>
</dbReference>
<dbReference type="EMBL" id="CP043499">
    <property type="protein sequence ID" value="QFY62978.1"/>
    <property type="molecule type" value="Genomic_DNA"/>
</dbReference>
<reference evidence="3 4" key="1">
    <citation type="submission" date="2019-08" db="EMBL/GenBank/DDBJ databases">
        <title>Prosopis cineraria nodule microbiome.</title>
        <authorList>
            <person name="Ali R."/>
            <person name="Chaluvadi S.R."/>
            <person name="Wang X."/>
        </authorList>
    </citation>
    <scope>NUCLEOTIDE SEQUENCE [LARGE SCALE GENOMIC DNA]</scope>
    <source>
        <strain evidence="3 4">BG7</strain>
        <plasmid evidence="3 4">unnamed</plasmid>
    </source>
</reference>
<dbReference type="RefSeq" id="WP_153272955.1">
    <property type="nucleotide sequence ID" value="NZ_CP043499.1"/>
</dbReference>
<dbReference type="Proteomes" id="UP000326881">
    <property type="component" value="Plasmid unnamed"/>
</dbReference>
<feature type="compositionally biased region" description="Polar residues" evidence="1">
    <location>
        <begin position="122"/>
        <end position="131"/>
    </location>
</feature>
<geneLocation type="plasmid" evidence="3 4">
    <name>unnamed</name>
</geneLocation>
<evidence type="ECO:0000256" key="2">
    <source>
        <dbReference type="SAM" id="SignalP"/>
    </source>
</evidence>
<feature type="region of interest" description="Disordered" evidence="1">
    <location>
        <begin position="21"/>
        <end position="162"/>
    </location>
</feature>
<gene>
    <name evidence="3" type="ORF">FZ934_21855</name>
</gene>
<keyword evidence="3" id="KW-0614">Plasmid</keyword>
<protein>
    <submittedName>
        <fullName evidence="3">DUF1236 domain-containing protein</fullName>
    </submittedName>
</protein>
<accession>A0A5Q0CAM7</accession>
<feature type="compositionally biased region" description="Low complexity" evidence="1">
    <location>
        <begin position="106"/>
        <end position="121"/>
    </location>
</feature>
<keyword evidence="4" id="KW-1185">Reference proteome</keyword>
<evidence type="ECO:0000313" key="3">
    <source>
        <dbReference type="EMBL" id="QFY62978.1"/>
    </source>
</evidence>
<evidence type="ECO:0000256" key="1">
    <source>
        <dbReference type="SAM" id="MobiDB-lite"/>
    </source>
</evidence>
<dbReference type="AlphaFoldDB" id="A0A5Q0CAM7"/>
<name>A0A5Q0CAM7_9HYPH</name>
<dbReference type="OrthoDB" id="102964at2"/>
<keyword evidence="2" id="KW-0732">Signal</keyword>
<dbReference type="KEGG" id="rgr:FZ934_21855"/>
<dbReference type="InterPro" id="IPR009642">
    <property type="entry name" value="DUF1236"/>
</dbReference>